<evidence type="ECO:0000313" key="1">
    <source>
        <dbReference type="EMBL" id="KUH38612.1"/>
    </source>
</evidence>
<dbReference type="EMBL" id="LNSV01000024">
    <property type="protein sequence ID" value="KUH38612.1"/>
    <property type="molecule type" value="Genomic_DNA"/>
</dbReference>
<keyword evidence="2" id="KW-1185">Reference proteome</keyword>
<accession>A0A100Y6N8</accession>
<evidence type="ECO:0000313" key="2">
    <source>
        <dbReference type="Proteomes" id="UP000054011"/>
    </source>
</evidence>
<dbReference type="Proteomes" id="UP000054011">
    <property type="component" value="Unassembled WGS sequence"/>
</dbReference>
<comment type="caution">
    <text evidence="1">The sequence shown here is derived from an EMBL/GenBank/DDBJ whole genome shotgun (WGS) entry which is preliminary data.</text>
</comment>
<gene>
    <name evidence="1" type="ORF">ATE80_12125</name>
</gene>
<dbReference type="AlphaFoldDB" id="A0A100Y6N8"/>
<sequence>MPRLVGRDVTLFALDRAAFVQARCLVCWRTGPVARHTPADTLRDAAREHLTQAHPGTPDDAFEVEPVRAVMGWDGFEPSHE</sequence>
<name>A0A100Y6N8_9ACTN</name>
<proteinExistence type="predicted"/>
<organism evidence="1 2">
    <name type="scientific">Streptomyces kanasensis</name>
    <dbReference type="NCBI Taxonomy" id="936756"/>
    <lineage>
        <taxon>Bacteria</taxon>
        <taxon>Bacillati</taxon>
        <taxon>Actinomycetota</taxon>
        <taxon>Actinomycetes</taxon>
        <taxon>Kitasatosporales</taxon>
        <taxon>Streptomycetaceae</taxon>
        <taxon>Streptomyces</taxon>
    </lineage>
</organism>
<protein>
    <submittedName>
        <fullName evidence="1">Uncharacterized protein</fullName>
    </submittedName>
</protein>
<reference evidence="1 2" key="1">
    <citation type="submission" date="2015-11" db="EMBL/GenBank/DDBJ databases">
        <title>Genome-wide analysis reveals the secondary metabolome in Streptomyces kanasensis ZX01.</title>
        <authorList>
            <person name="Zhang G."/>
            <person name="Han L."/>
            <person name="Feng J."/>
            <person name="Zhang X."/>
        </authorList>
    </citation>
    <scope>NUCLEOTIDE SEQUENCE [LARGE SCALE GENOMIC DNA]</scope>
    <source>
        <strain evidence="1 2">ZX01</strain>
    </source>
</reference>